<gene>
    <name evidence="4" type="ORF">RRG08_058189</name>
</gene>
<accession>A0AAE1E3B5</accession>
<dbReference type="InterPro" id="IPR003409">
    <property type="entry name" value="MORN"/>
</dbReference>
<dbReference type="Proteomes" id="UP001283361">
    <property type="component" value="Unassembled WGS sequence"/>
</dbReference>
<sequence length="385" mass="43629">MSDEDLGEEEDTGQWIGEYEGDRNEKLERHGIGKAILPNKDTYEGSYMYGKRDGYGVYRFHTKAARNARYQGEYYQARKQGMGKFIYPDGSRYEGQWVNDLKDGSGKYYYTNGDVYEGEWSKGLRHGKGRYTYAADKTFYEGSWRKGKWEGFGEFHFCNYKYVGRFRDNKMYGYGKFVFDTRCELHGQYFLDDKDALVLMDLATEAALVRIDEDKKGGEDETADDTEPQYRMPPSPPPIGPTHFEASQLTRLYVMTPEEEEEARLVEQLNSLREKVEAQIKAKQEAEMRRADAEAARWARLEAERVTEEILAEAEEIHGEEEHAGKPVDVPKEGEEEAIDKEEAEAGGGSDAEEGEPGPVGSSAVLEGSETALQEAEGGEEAPAE</sequence>
<proteinExistence type="predicted"/>
<evidence type="ECO:0000256" key="1">
    <source>
        <dbReference type="ARBA" id="ARBA00022737"/>
    </source>
</evidence>
<dbReference type="PANTHER" id="PTHR23084">
    <property type="entry name" value="PHOSPHATIDYLINOSITOL-4-PHOSPHATE 5-KINASE RELATED"/>
    <property type="match status" value="1"/>
</dbReference>
<keyword evidence="2" id="KW-0175">Coiled coil</keyword>
<dbReference type="FunFam" id="2.20.110.10:FF:000002">
    <property type="entry name" value="Phosphatidylinositol 4-phosphate 5-kinase 8"/>
    <property type="match status" value="1"/>
</dbReference>
<feature type="region of interest" description="Disordered" evidence="3">
    <location>
        <begin position="1"/>
        <end position="20"/>
    </location>
</feature>
<organism evidence="4 5">
    <name type="scientific">Elysia crispata</name>
    <name type="common">lettuce slug</name>
    <dbReference type="NCBI Taxonomy" id="231223"/>
    <lineage>
        <taxon>Eukaryota</taxon>
        <taxon>Metazoa</taxon>
        <taxon>Spiralia</taxon>
        <taxon>Lophotrochozoa</taxon>
        <taxon>Mollusca</taxon>
        <taxon>Gastropoda</taxon>
        <taxon>Heterobranchia</taxon>
        <taxon>Euthyneura</taxon>
        <taxon>Panpulmonata</taxon>
        <taxon>Sacoglossa</taxon>
        <taxon>Placobranchoidea</taxon>
        <taxon>Plakobranchidae</taxon>
        <taxon>Elysia</taxon>
    </lineage>
</organism>
<dbReference type="AlphaFoldDB" id="A0AAE1E3B5"/>
<evidence type="ECO:0000256" key="3">
    <source>
        <dbReference type="SAM" id="MobiDB-lite"/>
    </source>
</evidence>
<dbReference type="EMBL" id="JAWDGP010001410">
    <property type="protein sequence ID" value="KAK3791970.1"/>
    <property type="molecule type" value="Genomic_DNA"/>
</dbReference>
<dbReference type="Gene3D" id="2.20.110.10">
    <property type="entry name" value="Histone H3 K4-specific methyltransferase SET7/9 N-terminal domain"/>
    <property type="match status" value="2"/>
</dbReference>
<feature type="compositionally biased region" description="Basic and acidic residues" evidence="3">
    <location>
        <begin position="315"/>
        <end position="333"/>
    </location>
</feature>
<evidence type="ECO:0000256" key="2">
    <source>
        <dbReference type="SAM" id="Coils"/>
    </source>
</evidence>
<feature type="compositionally biased region" description="Acidic residues" evidence="3">
    <location>
        <begin position="334"/>
        <end position="356"/>
    </location>
</feature>
<evidence type="ECO:0000313" key="5">
    <source>
        <dbReference type="Proteomes" id="UP001283361"/>
    </source>
</evidence>
<protein>
    <recommendedName>
        <fullName evidence="6">Radial spoke head 1</fullName>
    </recommendedName>
</protein>
<feature type="region of interest" description="Disordered" evidence="3">
    <location>
        <begin position="213"/>
        <end position="238"/>
    </location>
</feature>
<dbReference type="PANTHER" id="PTHR23084:SF263">
    <property type="entry name" value="MORN REPEAT-CONTAINING PROTEIN 1"/>
    <property type="match status" value="1"/>
</dbReference>
<name>A0AAE1E3B5_9GAST</name>
<evidence type="ECO:0000313" key="4">
    <source>
        <dbReference type="EMBL" id="KAK3791970.1"/>
    </source>
</evidence>
<reference evidence="4" key="1">
    <citation type="journal article" date="2023" name="G3 (Bethesda)">
        <title>A reference genome for the long-term kleptoplast-retaining sea slug Elysia crispata morphotype clarki.</title>
        <authorList>
            <person name="Eastman K.E."/>
            <person name="Pendleton A.L."/>
            <person name="Shaikh M.A."/>
            <person name="Suttiyut T."/>
            <person name="Ogas R."/>
            <person name="Tomko P."/>
            <person name="Gavelis G."/>
            <person name="Widhalm J.R."/>
            <person name="Wisecaver J.H."/>
        </authorList>
    </citation>
    <scope>NUCLEOTIDE SEQUENCE</scope>
    <source>
        <strain evidence="4">ECLA1</strain>
    </source>
</reference>
<evidence type="ECO:0008006" key="6">
    <source>
        <dbReference type="Google" id="ProtNLM"/>
    </source>
</evidence>
<dbReference type="SUPFAM" id="SSF82185">
    <property type="entry name" value="Histone H3 K4-specific methyltransferase SET7/9 N-terminal domain"/>
    <property type="match status" value="1"/>
</dbReference>
<comment type="caution">
    <text evidence="4">The sequence shown here is derived from an EMBL/GenBank/DDBJ whole genome shotgun (WGS) entry which is preliminary data.</text>
</comment>
<keyword evidence="1" id="KW-0677">Repeat</keyword>
<feature type="coiled-coil region" evidence="2">
    <location>
        <begin position="259"/>
        <end position="301"/>
    </location>
</feature>
<feature type="region of interest" description="Disordered" evidence="3">
    <location>
        <begin position="315"/>
        <end position="385"/>
    </location>
</feature>
<dbReference type="Pfam" id="PF02493">
    <property type="entry name" value="MORN"/>
    <property type="match status" value="6"/>
</dbReference>
<dbReference type="SMART" id="SM00698">
    <property type="entry name" value="MORN"/>
    <property type="match status" value="6"/>
</dbReference>
<feature type="compositionally biased region" description="Acidic residues" evidence="3">
    <location>
        <begin position="1"/>
        <end position="12"/>
    </location>
</feature>
<keyword evidence="5" id="KW-1185">Reference proteome</keyword>